<reference evidence="1 2" key="1">
    <citation type="submission" date="2014-06" db="EMBL/GenBank/DDBJ databases">
        <authorList>
            <person name="Swart Estienne"/>
        </authorList>
    </citation>
    <scope>NUCLEOTIDE SEQUENCE [LARGE SCALE GENOMIC DNA]</scope>
    <source>
        <strain evidence="1 2">130c</strain>
    </source>
</reference>
<dbReference type="OrthoDB" id="10616899at2759"/>
<dbReference type="InParanoid" id="A0A077ZNT6"/>
<keyword evidence="2" id="KW-1185">Reference proteome</keyword>
<evidence type="ECO:0000313" key="1">
    <source>
        <dbReference type="EMBL" id="CDW71134.1"/>
    </source>
</evidence>
<gene>
    <name evidence="1" type="primary">Contig409.g449</name>
    <name evidence="1" type="ORF">STYLEM_73</name>
</gene>
<organism evidence="1 2">
    <name type="scientific">Stylonychia lemnae</name>
    <name type="common">Ciliate</name>
    <dbReference type="NCBI Taxonomy" id="5949"/>
    <lineage>
        <taxon>Eukaryota</taxon>
        <taxon>Sar</taxon>
        <taxon>Alveolata</taxon>
        <taxon>Ciliophora</taxon>
        <taxon>Intramacronucleata</taxon>
        <taxon>Spirotrichea</taxon>
        <taxon>Stichotrichia</taxon>
        <taxon>Sporadotrichida</taxon>
        <taxon>Oxytrichidae</taxon>
        <taxon>Stylonychinae</taxon>
        <taxon>Stylonychia</taxon>
    </lineage>
</organism>
<accession>A0A077ZNT6</accession>
<dbReference type="AlphaFoldDB" id="A0A077ZNT6"/>
<dbReference type="EMBL" id="CCKQ01000073">
    <property type="protein sequence ID" value="CDW71134.1"/>
    <property type="molecule type" value="Genomic_DNA"/>
</dbReference>
<protein>
    <submittedName>
        <fullName evidence="1">Uncharacterized protein</fullName>
    </submittedName>
</protein>
<dbReference type="Proteomes" id="UP000039865">
    <property type="component" value="Unassembled WGS sequence"/>
</dbReference>
<proteinExistence type="predicted"/>
<name>A0A077ZNT6_STYLE</name>
<evidence type="ECO:0000313" key="2">
    <source>
        <dbReference type="Proteomes" id="UP000039865"/>
    </source>
</evidence>
<sequence>MTMSSQQTEKEAANTFKELYNNENHYNEKLLRQVDAVDKKINDLGLLLVDLQERCMFVGRENSVLPPLQDILQYLTACFEKVNNEACRIIVSKIFRQIIAFIKKYTNNSYCVGLYLNLNRVIKAEMDLNECMKEVRQLLKLVNFLKFQNAAYTVYTGLKWLKKARINIHYKAKRDVLFDE</sequence>